<feature type="transmembrane region" description="Helical" evidence="2">
    <location>
        <begin position="429"/>
        <end position="449"/>
    </location>
</feature>
<feature type="transmembrane region" description="Helical" evidence="2">
    <location>
        <begin position="281"/>
        <end position="302"/>
    </location>
</feature>
<feature type="transmembrane region" description="Helical" evidence="2">
    <location>
        <begin position="179"/>
        <end position="210"/>
    </location>
</feature>
<feature type="transmembrane region" description="Helical" evidence="2">
    <location>
        <begin position="75"/>
        <end position="94"/>
    </location>
</feature>
<evidence type="ECO:0000256" key="2">
    <source>
        <dbReference type="SAM" id="Phobius"/>
    </source>
</evidence>
<evidence type="ECO:0000313" key="3">
    <source>
        <dbReference type="EMBL" id="HGZ42228.1"/>
    </source>
</evidence>
<dbReference type="PANTHER" id="PTHR16214:SF3">
    <property type="entry name" value="TRANSMEMBRANE PROTEIN 260"/>
    <property type="match status" value="1"/>
</dbReference>
<comment type="caution">
    <text evidence="3">The sequence shown here is derived from an EMBL/GenBank/DDBJ whole genome shotgun (WGS) entry which is preliminary data.</text>
</comment>
<protein>
    <submittedName>
        <fullName evidence="3">DUF2723 domain-containing protein</fullName>
    </submittedName>
</protein>
<keyword evidence="2" id="KW-0472">Membrane</keyword>
<dbReference type="InterPro" id="IPR021280">
    <property type="entry name" value="TMEM260-like"/>
</dbReference>
<name>A0A832I458_UNCEI</name>
<feature type="transmembrane region" description="Helical" evidence="2">
    <location>
        <begin position="464"/>
        <end position="483"/>
    </location>
</feature>
<feature type="transmembrane region" description="Helical" evidence="2">
    <location>
        <begin position="404"/>
        <end position="422"/>
    </location>
</feature>
<feature type="transmembrane region" description="Helical" evidence="2">
    <location>
        <begin position="309"/>
        <end position="329"/>
    </location>
</feature>
<feature type="transmembrane region" description="Helical" evidence="2">
    <location>
        <begin position="148"/>
        <end position="167"/>
    </location>
</feature>
<sequence>MNERRVTQVIALLVFLAAAAVYLVTQYPTVPFWDSGEYIAVSYILGIPHPPGTPFYVLVGRIFTLLPWGSVAERVNAMSGLAAALAVMFTYLVGHKMIRLAQRGRSPAGAESAEPASNAWIAHLGAVVGALMFAYSDSFWENSTEAEVYALMSFAQILVLWLGLRWWEEHEKRPTAMPLLMATYVMWLSVGLHLGVAIMSVPLLGLVFLLDRKVALVFLVPFMTSLLVTMGLERLAGGVLLLSTFTFLAYAWQRKLGGWIVAGAAVAALIGMNVAFSDAQFTPGTAALSAAAVLVPLVVLARRHREGRILALALALMVIGYSTHVYLPIRAAQRPAINEGDPSTWNSLRDLLERKQYGEMNMFVRRGKVLETQLDKEFWRYFRRQWPVIPSATPRGPVYPIDEPWRAVVPLLLGVAGAVWQARRERVSFVTQFLFVGVTTAGMILFLNFSDNEVRERDYFFQSGYHAFAIWIGLGVAGAVTWVRDSFAAGAAQRAATAAAAALVALQPVGLLWNLWYTHDRRGNFVAHNYAYNMLAPLAPNSFVFTNGDNDTFPLWYIQQVEGVRPDVRVVNLSLLNTDWYIRQLRDEEPKVPIALDDAAVEVLGRGAVLDSAGRLVYTNQFMVQHILQQSATADGGWRKQPYFAVTVPDHMGLDPYFTLEGLVYRVNRDSLQGALDVAATEKAMYETFRYQGLFNPDGSWDSTVFKDENAATLSRNYAAAHLQLAFHHRRRGDLDRAIREMERVSRMFPDYVEVQIPLAGFYIDAGDTAKALGLYERLARLNPNDVEARYYHGVSLIYRGELDRGLAELEAAIRNDPNYNMAYYAAYTSLWEAGQRERALTYLERWLAAHPTDTQARALLEMQRAVLGVPGAPATPPPPAAAGR</sequence>
<evidence type="ECO:0000256" key="1">
    <source>
        <dbReference type="PROSITE-ProRule" id="PRU00339"/>
    </source>
</evidence>
<dbReference type="PANTHER" id="PTHR16214">
    <property type="entry name" value="TRANSMEMBRANE PROTEIN 260"/>
    <property type="match status" value="1"/>
</dbReference>
<proteinExistence type="predicted"/>
<dbReference type="InterPro" id="IPR019734">
    <property type="entry name" value="TPR_rpt"/>
</dbReference>
<reference evidence="3" key="1">
    <citation type="journal article" date="2020" name="mSystems">
        <title>Genome- and Community-Level Interaction Insights into Carbon Utilization and Element Cycling Functions of Hydrothermarchaeota in Hydrothermal Sediment.</title>
        <authorList>
            <person name="Zhou Z."/>
            <person name="Liu Y."/>
            <person name="Xu W."/>
            <person name="Pan J."/>
            <person name="Luo Z.H."/>
            <person name="Li M."/>
        </authorList>
    </citation>
    <scope>NUCLEOTIDE SEQUENCE [LARGE SCALE GENOMIC DNA]</scope>
    <source>
        <strain evidence="3">SpSt-381</strain>
    </source>
</reference>
<dbReference type="Pfam" id="PF14559">
    <property type="entry name" value="TPR_19"/>
    <property type="match status" value="1"/>
</dbReference>
<accession>A0A832I458</accession>
<dbReference type="PROSITE" id="PS50005">
    <property type="entry name" value="TPR"/>
    <property type="match status" value="1"/>
</dbReference>
<dbReference type="Pfam" id="PF11028">
    <property type="entry name" value="TMEM260-like"/>
    <property type="match status" value="1"/>
</dbReference>
<dbReference type="EMBL" id="DSQF01000003">
    <property type="protein sequence ID" value="HGZ42228.1"/>
    <property type="molecule type" value="Genomic_DNA"/>
</dbReference>
<keyword evidence="1" id="KW-0802">TPR repeat</keyword>
<feature type="transmembrane region" description="Helical" evidence="2">
    <location>
        <begin position="256"/>
        <end position="275"/>
    </location>
</feature>
<feature type="repeat" description="TPR" evidence="1">
    <location>
        <begin position="753"/>
        <end position="786"/>
    </location>
</feature>
<dbReference type="AlphaFoldDB" id="A0A832I458"/>
<dbReference type="Gene3D" id="1.25.40.10">
    <property type="entry name" value="Tetratricopeptide repeat domain"/>
    <property type="match status" value="1"/>
</dbReference>
<feature type="transmembrane region" description="Helical" evidence="2">
    <location>
        <begin position="495"/>
        <end position="516"/>
    </location>
</feature>
<dbReference type="InterPro" id="IPR011990">
    <property type="entry name" value="TPR-like_helical_dom_sf"/>
</dbReference>
<keyword evidence="2" id="KW-1133">Transmembrane helix</keyword>
<feature type="transmembrane region" description="Helical" evidence="2">
    <location>
        <begin position="216"/>
        <end position="249"/>
    </location>
</feature>
<feature type="transmembrane region" description="Helical" evidence="2">
    <location>
        <begin position="115"/>
        <end position="136"/>
    </location>
</feature>
<dbReference type="SUPFAM" id="SSF48452">
    <property type="entry name" value="TPR-like"/>
    <property type="match status" value="1"/>
</dbReference>
<gene>
    <name evidence="3" type="ORF">ENR23_02170</name>
</gene>
<keyword evidence="2" id="KW-0812">Transmembrane</keyword>
<organism evidence="3">
    <name type="scientific">Eiseniibacteriota bacterium</name>
    <dbReference type="NCBI Taxonomy" id="2212470"/>
    <lineage>
        <taxon>Bacteria</taxon>
        <taxon>Candidatus Eiseniibacteriota</taxon>
    </lineage>
</organism>
<dbReference type="InterPro" id="IPR052724">
    <property type="entry name" value="GT117_domain-containing"/>
</dbReference>